<feature type="transmembrane region" description="Helical" evidence="1">
    <location>
        <begin position="6"/>
        <end position="26"/>
    </location>
</feature>
<evidence type="ECO:0000313" key="3">
    <source>
        <dbReference type="Proteomes" id="UP000037600"/>
    </source>
</evidence>
<evidence type="ECO:0000313" key="2">
    <source>
        <dbReference type="EMBL" id="KMT64358.1"/>
    </source>
</evidence>
<dbReference type="Pfam" id="PF06667">
    <property type="entry name" value="PspB"/>
    <property type="match status" value="1"/>
</dbReference>
<keyword evidence="1" id="KW-1133">Transmembrane helix</keyword>
<keyword evidence="3" id="KW-1185">Reference proteome</keyword>
<keyword evidence="1" id="KW-0812">Transmembrane</keyword>
<accession>A0A0J8GUJ9</accession>
<protein>
    <submittedName>
        <fullName evidence="2">Phage-shock protein</fullName>
    </submittedName>
</protein>
<dbReference type="NCBIfam" id="NF006993">
    <property type="entry name" value="PRK09458.1"/>
    <property type="match status" value="1"/>
</dbReference>
<dbReference type="GO" id="GO:0006355">
    <property type="term" value="P:regulation of DNA-templated transcription"/>
    <property type="evidence" value="ECO:0007669"/>
    <property type="project" value="InterPro"/>
</dbReference>
<comment type="caution">
    <text evidence="2">The sequence shown here is derived from an EMBL/GenBank/DDBJ whole genome shotgun (WGS) entry which is preliminary data.</text>
</comment>
<gene>
    <name evidence="2" type="ORF">XM47_14760</name>
</gene>
<dbReference type="STRING" id="1513271.XM47_14760"/>
<proteinExistence type="predicted"/>
<keyword evidence="1" id="KW-0472">Membrane</keyword>
<dbReference type="OrthoDB" id="6198106at2"/>
<organism evidence="2 3">
    <name type="scientific">Catenovulum maritimum</name>
    <dbReference type="NCBI Taxonomy" id="1513271"/>
    <lineage>
        <taxon>Bacteria</taxon>
        <taxon>Pseudomonadati</taxon>
        <taxon>Pseudomonadota</taxon>
        <taxon>Gammaproteobacteria</taxon>
        <taxon>Alteromonadales</taxon>
        <taxon>Alteromonadaceae</taxon>
        <taxon>Catenovulum</taxon>
    </lineage>
</organism>
<name>A0A0J8GUJ9_9ALTE</name>
<dbReference type="Proteomes" id="UP000037600">
    <property type="component" value="Unassembled WGS sequence"/>
</dbReference>
<dbReference type="NCBIfam" id="TIGR02976">
    <property type="entry name" value="phageshock_pspB"/>
    <property type="match status" value="1"/>
</dbReference>
<evidence type="ECO:0000256" key="1">
    <source>
        <dbReference type="SAM" id="Phobius"/>
    </source>
</evidence>
<dbReference type="EMBL" id="LAZL01000026">
    <property type="protein sequence ID" value="KMT64358.1"/>
    <property type="molecule type" value="Genomic_DNA"/>
</dbReference>
<reference evidence="2 3" key="1">
    <citation type="submission" date="2015-04" db="EMBL/GenBank/DDBJ databases">
        <title>Draft Genome Sequence of the Novel Agar-Digesting Marine Bacterium Q1.</title>
        <authorList>
            <person name="Li Y."/>
            <person name="Li D."/>
            <person name="Chen G."/>
            <person name="Du Z."/>
        </authorList>
    </citation>
    <scope>NUCLEOTIDE SEQUENCE [LARGE SCALE GENOMIC DNA]</scope>
    <source>
        <strain evidence="2 3">Q1</strain>
    </source>
</reference>
<dbReference type="InterPro" id="IPR009554">
    <property type="entry name" value="Phageshock_PspB"/>
</dbReference>
<dbReference type="AlphaFoldDB" id="A0A0J8GUJ9"/>
<dbReference type="GO" id="GO:0009271">
    <property type="term" value="P:phage shock"/>
    <property type="evidence" value="ECO:0007669"/>
    <property type="project" value="InterPro"/>
</dbReference>
<sequence length="78" mass="9107">MPWYAIVALVPMIISMLIIAPLWLILSYKSKKQSNQSLTEEEFYQIQQLATKAEKLADRVQTLEKLLDVESPNWQEKI</sequence>
<dbReference type="RefSeq" id="WP_048694123.1">
    <property type="nucleotide sequence ID" value="NZ_KQ130498.1"/>
</dbReference>